<dbReference type="OrthoDB" id="9794954at2"/>
<comment type="caution">
    <text evidence="2">The sequence shown here is derived from an EMBL/GenBank/DDBJ whole genome shotgun (WGS) entry which is preliminary data.</text>
</comment>
<feature type="compositionally biased region" description="Basic and acidic residues" evidence="1">
    <location>
        <begin position="13"/>
        <end position="24"/>
    </location>
</feature>
<evidence type="ECO:0000256" key="1">
    <source>
        <dbReference type="SAM" id="MobiDB-lite"/>
    </source>
</evidence>
<proteinExistence type="predicted"/>
<evidence type="ECO:0000313" key="3">
    <source>
        <dbReference type="Proteomes" id="UP000266649"/>
    </source>
</evidence>
<keyword evidence="3" id="KW-1185">Reference proteome</keyword>
<evidence type="ECO:0000313" key="2">
    <source>
        <dbReference type="EMBL" id="RID91831.1"/>
    </source>
</evidence>
<gene>
    <name evidence="2" type="ORF">D2N39_11370</name>
</gene>
<name>A0A398BSG4_9RHOB</name>
<accession>A0A398BSG4</accession>
<reference evidence="2 3" key="1">
    <citation type="submission" date="2018-09" db="EMBL/GenBank/DDBJ databases">
        <title>Gemmobacter lutimaris sp. nov., a marine bacterium isolated from tidal flat.</title>
        <authorList>
            <person name="Lee D.W."/>
            <person name="Yoo Y."/>
            <person name="Kim J.-J."/>
            <person name="Kim B.S."/>
        </authorList>
    </citation>
    <scope>NUCLEOTIDE SEQUENCE [LARGE SCALE GENOMIC DNA]</scope>
    <source>
        <strain evidence="2 3">YJ-T1-11</strain>
    </source>
</reference>
<organism evidence="2 3">
    <name type="scientific">Gemmobacter lutimaris</name>
    <dbReference type="NCBI Taxonomy" id="2306023"/>
    <lineage>
        <taxon>Bacteria</taxon>
        <taxon>Pseudomonadati</taxon>
        <taxon>Pseudomonadota</taxon>
        <taxon>Alphaproteobacteria</taxon>
        <taxon>Rhodobacterales</taxon>
        <taxon>Paracoccaceae</taxon>
        <taxon>Gemmobacter</taxon>
    </lineage>
</organism>
<dbReference type="AlphaFoldDB" id="A0A398BSG4"/>
<feature type="region of interest" description="Disordered" evidence="1">
    <location>
        <begin position="1"/>
        <end position="25"/>
    </location>
</feature>
<sequence length="96" mass="10671">MAWIRDGSVRSIDQSESKNPKFDAADSELPWSVSGLNWLEDDAVNTFIYSGSTGSKFIVAFGREVPEGVATLKPPHLMRFSDVSKWLKWLGEATHA</sequence>
<dbReference type="EMBL" id="QXXQ01000005">
    <property type="protein sequence ID" value="RID91831.1"/>
    <property type="molecule type" value="Genomic_DNA"/>
</dbReference>
<protein>
    <submittedName>
        <fullName evidence="2">Uncharacterized protein</fullName>
    </submittedName>
</protein>
<dbReference type="Proteomes" id="UP000266649">
    <property type="component" value="Unassembled WGS sequence"/>
</dbReference>
<dbReference type="RefSeq" id="WP_119134892.1">
    <property type="nucleotide sequence ID" value="NZ_QXXQ01000005.1"/>
</dbReference>